<protein>
    <recommendedName>
        <fullName evidence="6">CobW C-terminal domain-containing protein</fullName>
    </recommendedName>
</protein>
<keyword evidence="1" id="KW-0547">Nucleotide-binding</keyword>
<sequence>MKIPVYIVTGFLGSGKTTVLKKMLRSLKEQGKRPALIMNELGSENVEKEMFEDEAMIELLNGCICCTIQEDMRNELQLFLSQTTNVDVIIIEGTGIANPAEIVEALTHPELIDLVKIVSIIGMVDASRYLEYQSLFQSSKEIRTMLKQQIESSALLIMNKMDLIDQKKEKKVRAKIEEIKRREVPIVYSTYGDVSEETLLETRFLTDVISTEKSTHHHHHDHHHHTFQAIKIEGINSFTQKDFEKWLKSHGPTLLRAKGYITFLGEDKVNSFQYAANRLEIESIDIPKQTCIILIGTNLNKDVLDQSLSEFVQQNI</sequence>
<dbReference type="InterPro" id="IPR027417">
    <property type="entry name" value="P-loop_NTPase"/>
</dbReference>
<keyword evidence="3" id="KW-0143">Chaperone</keyword>
<comment type="catalytic activity">
    <reaction evidence="5">
        <text>GTP + H2O = GDP + phosphate + H(+)</text>
        <dbReference type="Rhea" id="RHEA:19669"/>
        <dbReference type="ChEBI" id="CHEBI:15377"/>
        <dbReference type="ChEBI" id="CHEBI:15378"/>
        <dbReference type="ChEBI" id="CHEBI:37565"/>
        <dbReference type="ChEBI" id="CHEBI:43474"/>
        <dbReference type="ChEBI" id="CHEBI:58189"/>
    </reaction>
    <physiologicalReaction direction="left-to-right" evidence="5">
        <dbReference type="Rhea" id="RHEA:19670"/>
    </physiologicalReaction>
</comment>
<dbReference type="Gene3D" id="3.30.1220.10">
    <property type="entry name" value="CobW-like, C-terminal domain"/>
    <property type="match status" value="1"/>
</dbReference>
<dbReference type="InterPro" id="IPR011629">
    <property type="entry name" value="CobW-like_C"/>
</dbReference>
<evidence type="ECO:0000256" key="2">
    <source>
        <dbReference type="ARBA" id="ARBA00022801"/>
    </source>
</evidence>
<evidence type="ECO:0000256" key="1">
    <source>
        <dbReference type="ARBA" id="ARBA00022741"/>
    </source>
</evidence>
<name>W4Q064_9BACI</name>
<dbReference type="GO" id="GO:0000166">
    <property type="term" value="F:nucleotide binding"/>
    <property type="evidence" value="ECO:0007669"/>
    <property type="project" value="UniProtKB-KW"/>
</dbReference>
<dbReference type="STRING" id="1236970.JCM9140_1436"/>
<dbReference type="Pfam" id="PF07683">
    <property type="entry name" value="CobW_C"/>
    <property type="match status" value="1"/>
</dbReference>
<dbReference type="SUPFAM" id="SSF52540">
    <property type="entry name" value="P-loop containing nucleoside triphosphate hydrolases"/>
    <property type="match status" value="1"/>
</dbReference>
<evidence type="ECO:0000259" key="6">
    <source>
        <dbReference type="SMART" id="SM00833"/>
    </source>
</evidence>
<feature type="domain" description="CobW C-terminal" evidence="6">
    <location>
        <begin position="227"/>
        <end position="312"/>
    </location>
</feature>
<keyword evidence="2" id="KW-0378">Hydrolase</keyword>
<dbReference type="GO" id="GO:0016787">
    <property type="term" value="F:hydrolase activity"/>
    <property type="evidence" value="ECO:0007669"/>
    <property type="project" value="UniProtKB-KW"/>
</dbReference>
<proteinExistence type="inferred from homology"/>
<organism evidence="7 8">
    <name type="scientific">Halalkalibacter wakoensis JCM 9140</name>
    <dbReference type="NCBI Taxonomy" id="1236970"/>
    <lineage>
        <taxon>Bacteria</taxon>
        <taxon>Bacillati</taxon>
        <taxon>Bacillota</taxon>
        <taxon>Bacilli</taxon>
        <taxon>Bacillales</taxon>
        <taxon>Bacillaceae</taxon>
        <taxon>Halalkalibacter</taxon>
    </lineage>
</organism>
<evidence type="ECO:0000256" key="4">
    <source>
        <dbReference type="ARBA" id="ARBA00034320"/>
    </source>
</evidence>
<dbReference type="AlphaFoldDB" id="W4Q064"/>
<evidence type="ECO:0000256" key="5">
    <source>
        <dbReference type="ARBA" id="ARBA00049117"/>
    </source>
</evidence>
<evidence type="ECO:0000256" key="3">
    <source>
        <dbReference type="ARBA" id="ARBA00023186"/>
    </source>
</evidence>
<dbReference type="Proteomes" id="UP000018890">
    <property type="component" value="Unassembled WGS sequence"/>
</dbReference>
<comment type="similarity">
    <text evidence="4">Belongs to the SIMIBI class G3E GTPase family. ZNG1 subfamily.</text>
</comment>
<gene>
    <name evidence="7" type="ORF">JCM9140_1436</name>
</gene>
<dbReference type="EMBL" id="BAUT01000010">
    <property type="protein sequence ID" value="GAE25441.1"/>
    <property type="molecule type" value="Genomic_DNA"/>
</dbReference>
<evidence type="ECO:0000313" key="7">
    <source>
        <dbReference type="EMBL" id="GAE25441.1"/>
    </source>
</evidence>
<dbReference type="InterPro" id="IPR036627">
    <property type="entry name" value="CobW-likC_sf"/>
</dbReference>
<dbReference type="SUPFAM" id="SSF90002">
    <property type="entry name" value="Hypothetical protein YjiA, C-terminal domain"/>
    <property type="match status" value="1"/>
</dbReference>
<dbReference type="OrthoDB" id="9808822at2"/>
<keyword evidence="8" id="KW-1185">Reference proteome</keyword>
<dbReference type="CDD" id="cd03112">
    <property type="entry name" value="CobW-like"/>
    <property type="match status" value="1"/>
</dbReference>
<dbReference type="RefSeq" id="WP_034743888.1">
    <property type="nucleotide sequence ID" value="NZ_BAUT01000010.1"/>
</dbReference>
<comment type="caution">
    <text evidence="7">The sequence shown here is derived from an EMBL/GenBank/DDBJ whole genome shotgun (WGS) entry which is preliminary data.</text>
</comment>
<dbReference type="Pfam" id="PF02492">
    <property type="entry name" value="cobW"/>
    <property type="match status" value="1"/>
</dbReference>
<dbReference type="SMART" id="SM00833">
    <property type="entry name" value="CobW_C"/>
    <property type="match status" value="1"/>
</dbReference>
<reference evidence="7" key="1">
    <citation type="journal article" date="2014" name="Genome Announc.">
        <title>Draft Genome Sequences of Three Alkaliphilic Bacillus Strains, Bacillus wakoensis JCM 9140T, Bacillus akibai JCM 9157T, and Bacillus hemicellulosilyticus JCM 9152T.</title>
        <authorList>
            <person name="Yuki M."/>
            <person name="Oshima K."/>
            <person name="Suda W."/>
            <person name="Oshida Y."/>
            <person name="Kitamura K."/>
            <person name="Iida T."/>
            <person name="Hattori M."/>
            <person name="Ohkuma M."/>
        </authorList>
    </citation>
    <scope>NUCLEOTIDE SEQUENCE [LARGE SCALE GENOMIC DNA]</scope>
    <source>
        <strain evidence="7">JCM 9140</strain>
    </source>
</reference>
<evidence type="ECO:0000313" key="8">
    <source>
        <dbReference type="Proteomes" id="UP000018890"/>
    </source>
</evidence>
<dbReference type="Gene3D" id="3.40.50.300">
    <property type="entry name" value="P-loop containing nucleotide triphosphate hydrolases"/>
    <property type="match status" value="1"/>
</dbReference>
<dbReference type="InterPro" id="IPR003495">
    <property type="entry name" value="CobW/HypB/UreG_nucleotide-bd"/>
</dbReference>
<accession>W4Q064</accession>
<dbReference type="PANTHER" id="PTHR13748">
    <property type="entry name" value="COBW-RELATED"/>
    <property type="match status" value="1"/>
</dbReference>
<dbReference type="InterPro" id="IPR051316">
    <property type="entry name" value="Zinc-reg_GTPase_activator"/>
</dbReference>